<keyword evidence="1" id="KW-1133">Transmembrane helix</keyword>
<dbReference type="InterPro" id="IPR048126">
    <property type="entry name" value="Toxin_VasX"/>
</dbReference>
<dbReference type="CDD" id="cd20707">
    <property type="entry name" value="MIX_III"/>
    <property type="match status" value="1"/>
</dbReference>
<comment type="caution">
    <text evidence="3">The sequence shown here is derived from an EMBL/GenBank/DDBJ whole genome shotgun (WGS) entry which is preliminary data.</text>
</comment>
<dbReference type="RefSeq" id="WP_036963279.1">
    <property type="nucleotide sequence ID" value="NZ_JALD01000065.1"/>
</dbReference>
<name>A0AAV3M224_9GAMM</name>
<dbReference type="AlphaFoldDB" id="A0AAV3M224"/>
<dbReference type="NCBIfam" id="NF041559">
    <property type="entry name" value="BTH_I2691_fam"/>
    <property type="match status" value="1"/>
</dbReference>
<evidence type="ECO:0000313" key="3">
    <source>
        <dbReference type="EMBL" id="EUD09774.1"/>
    </source>
</evidence>
<evidence type="ECO:0000256" key="1">
    <source>
        <dbReference type="SAM" id="Phobius"/>
    </source>
</evidence>
<dbReference type="InterPro" id="IPR046864">
    <property type="entry name" value="VasX_N"/>
</dbReference>
<proteinExistence type="predicted"/>
<reference evidence="3 4" key="1">
    <citation type="submission" date="2014-01" db="EMBL/GenBank/DDBJ databases">
        <authorList>
            <person name="Durkin A.S."/>
            <person name="McCorrison J."/>
            <person name="Torralba M."/>
            <person name="Gillis M."/>
            <person name="Haft D.H."/>
            <person name="Methe B."/>
            <person name="Sutton G."/>
            <person name="Nelson K.E."/>
        </authorList>
    </citation>
    <scope>NUCLEOTIDE SEQUENCE [LARGE SCALE GENOMIC DNA]</scope>
    <source>
        <strain evidence="3 4">205/92</strain>
    </source>
</reference>
<keyword evidence="1" id="KW-0472">Membrane</keyword>
<sequence length="875" mass="99162">MDQPSKSEGCNFCQRRGLPILPVRPAIMSQQDVLPVMPNHIQAPVLAQGETAYTLRLLRPGYLNIWDERGNSWINYFVTVNGFYYPLPENGEVPEMIQNGTIKPCITEPLELARASLVTLPVFPPPMKNGLFWFSWSEVEWTEAVRKKHEDKAYRERYMQCFDLDKWIMNGQENQTLSINLLQDVVAEYSYQSQNNDIKKWSPLIWESMHAMKGLSLKQAANDLMAEKGAIIALNDAPAVVQDLAALMNYRLEHNFERHPKYERGLALSASLAMMKEAMCTQYERDRVGEGILFEKTARDGIAVKNGTMLPSLAALQANTIHNVVDQSLKIQVEQYWAKYEKYIDREKQAAFLEDYNKALSIYDQAVLSPMVTLYLTYFTGQSLLDYFDHNFDQQNIQSGMLFTQSILDCIEGMQDKLDVKRVFQEQLTHFKMSEQNLLLRAALLNQQSWIKCIDDAVSSSGGAYDDLPWDKAWDGFKDISNHYLLQIQLVSEKFFNALSSQLLGVLNKAVNKTPLPILVAISAMNGKKLLPINYIGERKHFLTNAVEQMASMTDLDNKASHSRLRHYLEIEERRERISGLQFEGKQEGRFFAAIDIKEAELSKSTPPLERPQVAVKAFRSAEDVKNIAFPKEWRTKLALAKGKTINKLANDTAQSLPFAGCMFSVTLQVHVLWTTTQDAMKGQVNNTEAVTKFIANIISAGGALLDAAERVIFKFRTLRISARIRFSYGAVRLKNIKNSLKSTIRFCAWFGAVTVAWDVYHAYYEFDKENSTLGWAYTLSAVGGGALFGASLSPAILAFLGPIGLLIAITLVFGAAIFIAAYSKDDIQKWLSASLWRKIPEREQNQGEIPVIWMDRQMEMSELSKIIGYTEDNV</sequence>
<dbReference type="Proteomes" id="UP000022311">
    <property type="component" value="Unassembled WGS sequence"/>
</dbReference>
<protein>
    <recommendedName>
        <fullName evidence="2">Toxin VasX N-terminal region domain-containing protein</fullName>
    </recommendedName>
</protein>
<evidence type="ECO:0000259" key="2">
    <source>
        <dbReference type="Pfam" id="PF20249"/>
    </source>
</evidence>
<dbReference type="EMBL" id="JALD01000065">
    <property type="protein sequence ID" value="EUD09774.1"/>
    <property type="molecule type" value="Genomic_DNA"/>
</dbReference>
<feature type="transmembrane region" description="Helical" evidence="1">
    <location>
        <begin position="804"/>
        <end position="823"/>
    </location>
</feature>
<organism evidence="3 4">
    <name type="scientific">Providencia alcalifaciens 205/92</name>
    <dbReference type="NCBI Taxonomy" id="1256988"/>
    <lineage>
        <taxon>Bacteria</taxon>
        <taxon>Pseudomonadati</taxon>
        <taxon>Pseudomonadota</taxon>
        <taxon>Gammaproteobacteria</taxon>
        <taxon>Enterobacterales</taxon>
        <taxon>Morganellaceae</taxon>
        <taxon>Providencia</taxon>
    </lineage>
</organism>
<accession>A0AAV3M224</accession>
<feature type="transmembrane region" description="Helical" evidence="1">
    <location>
        <begin position="744"/>
        <end position="764"/>
    </location>
</feature>
<dbReference type="Pfam" id="PF20249">
    <property type="entry name" value="VasX_N"/>
    <property type="match status" value="1"/>
</dbReference>
<keyword evidence="1" id="KW-0812">Transmembrane</keyword>
<gene>
    <name evidence="3" type="ORF">HMPREF1563_0541</name>
</gene>
<feature type="domain" description="Toxin VasX N-terminal region" evidence="2">
    <location>
        <begin position="10"/>
        <end position="167"/>
    </location>
</feature>
<evidence type="ECO:0000313" key="4">
    <source>
        <dbReference type="Proteomes" id="UP000022311"/>
    </source>
</evidence>
<feature type="transmembrane region" description="Helical" evidence="1">
    <location>
        <begin position="776"/>
        <end position="798"/>
    </location>
</feature>